<dbReference type="EMBL" id="HBGN01024001">
    <property type="protein sequence ID" value="CAD9338591.1"/>
    <property type="molecule type" value="Transcribed_RNA"/>
</dbReference>
<feature type="domain" description="TLDc" evidence="6">
    <location>
        <begin position="391"/>
        <end position="579"/>
    </location>
</feature>
<comment type="similarity">
    <text evidence="2">Belongs to the OXR1 family.</text>
</comment>
<dbReference type="AlphaFoldDB" id="A0A6U3YH39"/>
<evidence type="ECO:0000256" key="3">
    <source>
        <dbReference type="ARBA" id="ARBA00023128"/>
    </source>
</evidence>
<protein>
    <recommendedName>
        <fullName evidence="4">Oxidation resistance protein 1</fullName>
    </recommendedName>
</protein>
<dbReference type="PROSITE" id="PS51886">
    <property type="entry name" value="TLDC"/>
    <property type="match status" value="1"/>
</dbReference>
<feature type="region of interest" description="Disordered" evidence="5">
    <location>
        <begin position="628"/>
        <end position="653"/>
    </location>
</feature>
<dbReference type="GO" id="GO:0005739">
    <property type="term" value="C:mitochondrion"/>
    <property type="evidence" value="ECO:0007669"/>
    <property type="project" value="UniProtKB-SubCell"/>
</dbReference>
<name>A0A6U3YH39_9STRA</name>
<evidence type="ECO:0000256" key="4">
    <source>
        <dbReference type="ARBA" id="ARBA00040604"/>
    </source>
</evidence>
<evidence type="ECO:0000256" key="2">
    <source>
        <dbReference type="ARBA" id="ARBA00009540"/>
    </source>
</evidence>
<reference evidence="7" key="1">
    <citation type="submission" date="2021-01" db="EMBL/GenBank/DDBJ databases">
        <authorList>
            <person name="Corre E."/>
            <person name="Pelletier E."/>
            <person name="Niang G."/>
            <person name="Scheremetjew M."/>
            <person name="Finn R."/>
            <person name="Kale V."/>
            <person name="Holt S."/>
            <person name="Cochrane G."/>
            <person name="Meng A."/>
            <person name="Brown T."/>
            <person name="Cohen L."/>
        </authorList>
    </citation>
    <scope>NUCLEOTIDE SEQUENCE</scope>
    <source>
        <strain evidence="7">Pop2</strain>
    </source>
</reference>
<evidence type="ECO:0000313" key="7">
    <source>
        <dbReference type="EMBL" id="CAD9338591.1"/>
    </source>
</evidence>
<proteinExistence type="inferred from homology"/>
<dbReference type="SMART" id="SM00584">
    <property type="entry name" value="TLDc"/>
    <property type="match status" value="1"/>
</dbReference>
<organism evidence="7">
    <name type="scientific">Ditylum brightwellii</name>
    <dbReference type="NCBI Taxonomy" id="49249"/>
    <lineage>
        <taxon>Eukaryota</taxon>
        <taxon>Sar</taxon>
        <taxon>Stramenopiles</taxon>
        <taxon>Ochrophyta</taxon>
        <taxon>Bacillariophyta</taxon>
        <taxon>Mediophyceae</taxon>
        <taxon>Lithodesmiophycidae</taxon>
        <taxon>Lithodesmiales</taxon>
        <taxon>Lithodesmiaceae</taxon>
        <taxon>Ditylum</taxon>
    </lineage>
</organism>
<feature type="compositionally biased region" description="Acidic residues" evidence="5">
    <location>
        <begin position="643"/>
        <end position="653"/>
    </location>
</feature>
<comment type="subcellular location">
    <subcellularLocation>
        <location evidence="1">Mitochondrion</location>
    </subcellularLocation>
</comment>
<keyword evidence="3" id="KW-0496">Mitochondrion</keyword>
<accession>A0A6U3YH39</accession>
<feature type="region of interest" description="Disordered" evidence="5">
    <location>
        <begin position="351"/>
        <end position="375"/>
    </location>
</feature>
<dbReference type="PANTHER" id="PTHR23354:SF62">
    <property type="entry name" value="MUSTARD, ISOFORM V"/>
    <property type="match status" value="1"/>
</dbReference>
<gene>
    <name evidence="7" type="ORF">DBRI1063_LOCUS15349</name>
</gene>
<evidence type="ECO:0000259" key="6">
    <source>
        <dbReference type="PROSITE" id="PS51886"/>
    </source>
</evidence>
<dbReference type="InterPro" id="IPR006571">
    <property type="entry name" value="TLDc_dom"/>
</dbReference>
<dbReference type="PANTHER" id="PTHR23354">
    <property type="entry name" value="NUCLEOLAR PROTEIN 7/ESTROGEN RECEPTOR COACTIVATOR-RELATED"/>
    <property type="match status" value="1"/>
</dbReference>
<sequence length="653" mass="72308">MGNTASSKKEEEKIYLKNLGEAYPFGDDGIRLLVWIHDKVQSSSSPLVDIAALCATHPPPGSSGILKSDLPSWADRWNYRKKLAQMVHLLESKRILDEDFGVMLMQCVGITSTTSKSKEEKEGSFWWMKNLEGEDDDTSDYYDIKIPSSSSSSTSYDSFGDPIGTFLEGLASCTGRRGMRSSLKFLFKLCSSSSKNKSVNARTLIELGYRLSLAAAFLTVVVNDKDKDKAPTPMIDAFLPEETEDSKIMMESLVNSLLECAKKQREQYGAGAGGGFGGSYDFAPSTTSSPSDVREDGTMMVTEQEFLEWAETTAPMLGSALPTFLHRIFFPYNKQFPPGLTPLLLPNLAEPPKPYKKGKKKDKNCTNDDDDDDVDEKEARISQFFDTPIRQSYSSLGIFALSITSPKIASGGSWFRLYSSEADGLSTNRLINSVMGYSGPTLLVVQDKSSQGLFGAFTSHPWEKESGEFYGNSDCFLYRLCGDSMGVYRPKGTGTTNYMYCNPESRSKGYDELAHGLGFGGTSDRPRLYIDEVLDECVALEEDLTFENGPLLSGSPSGQDRHQQKGRFDVEAMEIWAVGGDEVIENALNARYEKRLEDIKRIKKAMKGAKGQYLEDLQSGLTGNKMFAHRDQMRGQAEGKCAEDDDDSDEEEN</sequence>
<dbReference type="Pfam" id="PF07534">
    <property type="entry name" value="TLD"/>
    <property type="match status" value="1"/>
</dbReference>
<evidence type="ECO:0000256" key="5">
    <source>
        <dbReference type="SAM" id="MobiDB-lite"/>
    </source>
</evidence>
<evidence type="ECO:0000256" key="1">
    <source>
        <dbReference type="ARBA" id="ARBA00004173"/>
    </source>
</evidence>